<dbReference type="Proteomes" id="UP000063229">
    <property type="component" value="Chromosome"/>
</dbReference>
<dbReference type="STRING" id="46677.AWM79_12700"/>
<evidence type="ECO:0000313" key="1">
    <source>
        <dbReference type="EMBL" id="AMB86108.1"/>
    </source>
</evidence>
<evidence type="ECO:0000313" key="2">
    <source>
        <dbReference type="Proteomes" id="UP000063229"/>
    </source>
</evidence>
<name>A0A0X1T234_PSEAA</name>
<dbReference type="KEGG" id="pagb:AWM79_12700"/>
<proteinExistence type="predicted"/>
<accession>A0A0X1T234</accession>
<dbReference type="AlphaFoldDB" id="A0A0X1T234"/>
<keyword evidence="2" id="KW-1185">Reference proteome</keyword>
<sequence>MGDSPGKTAMLADKSDLDQHGGRTNALLTSFIKMLLAVALNGRRHQAFVHNNKLCLRSVQRD</sequence>
<dbReference type="EMBL" id="CP014135">
    <property type="protein sequence ID" value="AMB86108.1"/>
    <property type="molecule type" value="Genomic_DNA"/>
</dbReference>
<organism evidence="1 2">
    <name type="scientific">Pseudomonas agarici</name>
    <dbReference type="NCBI Taxonomy" id="46677"/>
    <lineage>
        <taxon>Bacteria</taxon>
        <taxon>Pseudomonadati</taxon>
        <taxon>Pseudomonadota</taxon>
        <taxon>Gammaproteobacteria</taxon>
        <taxon>Pseudomonadales</taxon>
        <taxon>Pseudomonadaceae</taxon>
        <taxon>Pseudomonas</taxon>
    </lineage>
</organism>
<protein>
    <submittedName>
        <fullName evidence="1">Uncharacterized protein</fullName>
    </submittedName>
</protein>
<gene>
    <name evidence="1" type="ORF">AWM79_12700</name>
</gene>
<reference evidence="1 2" key="1">
    <citation type="submission" date="2016-01" db="EMBL/GenBank/DDBJ databases">
        <authorList>
            <person name="McClelland M."/>
            <person name="Jain A."/>
            <person name="Saraogi P."/>
            <person name="Mendelson R."/>
            <person name="Westerman R."/>
            <person name="SanMiguel P."/>
            <person name="Csonka L."/>
        </authorList>
    </citation>
    <scope>NUCLEOTIDE SEQUENCE [LARGE SCALE GENOMIC DNA]</scope>
    <source>
        <strain evidence="1 2">NCPPB 2472</strain>
    </source>
</reference>